<dbReference type="AlphaFoldDB" id="A0A2A2HVM6"/>
<organism evidence="1 2">
    <name type="scientific">Methanosarcina spelaei</name>
    <dbReference type="NCBI Taxonomy" id="1036679"/>
    <lineage>
        <taxon>Archaea</taxon>
        <taxon>Methanobacteriati</taxon>
        <taxon>Methanobacteriota</taxon>
        <taxon>Stenosarchaea group</taxon>
        <taxon>Methanomicrobia</taxon>
        <taxon>Methanosarcinales</taxon>
        <taxon>Methanosarcinaceae</taxon>
        <taxon>Methanosarcina</taxon>
    </lineage>
</organism>
<protein>
    <recommendedName>
        <fullName evidence="3">GIY-YIG domain-containing protein</fullName>
    </recommendedName>
</protein>
<name>A0A2A2HVM6_9EURY</name>
<gene>
    <name evidence="1" type="ORF">ASJ81_18170</name>
</gene>
<sequence>MDIKWRGPYAWPKFETESNLPAIPKHPGVYLLTSIYENGYIIYAAGITRRPIPQRFREHTRKYLSGDYTILDMDAMKHGVRKEIWHGWSWTPDKRKEYEHRKSELLEAARKQLAAFSIFVADVGIEPRILERIEATIMYTLYENAHPFCDIPDRGMQLSPRWKMMESPITAFIHSSVELYGLPKQLEI</sequence>
<proteinExistence type="predicted"/>
<evidence type="ECO:0008006" key="3">
    <source>
        <dbReference type="Google" id="ProtNLM"/>
    </source>
</evidence>
<accession>A0A2A2HVM6</accession>
<comment type="caution">
    <text evidence="1">The sequence shown here is derived from an EMBL/GenBank/DDBJ whole genome shotgun (WGS) entry which is preliminary data.</text>
</comment>
<keyword evidence="2" id="KW-1185">Reference proteome</keyword>
<evidence type="ECO:0000313" key="2">
    <source>
        <dbReference type="Proteomes" id="UP000218164"/>
    </source>
</evidence>
<evidence type="ECO:0000313" key="1">
    <source>
        <dbReference type="EMBL" id="PAV13368.1"/>
    </source>
</evidence>
<dbReference type="EMBL" id="LMVP01000099">
    <property type="protein sequence ID" value="PAV13368.1"/>
    <property type="molecule type" value="Genomic_DNA"/>
</dbReference>
<reference evidence="1 2" key="1">
    <citation type="journal article" date="2017" name="BMC Genomics">
        <title>Genomic analysis of methanogenic archaea reveals a shift towards energy conservation.</title>
        <authorList>
            <person name="Gilmore S.P."/>
            <person name="Henske J.K."/>
            <person name="Sexton J.A."/>
            <person name="Solomon K.V."/>
            <person name="Seppala S."/>
            <person name="Yoo J.I."/>
            <person name="Huyett L.M."/>
            <person name="Pressman A."/>
            <person name="Cogan J.Z."/>
            <person name="Kivenson V."/>
            <person name="Peng X."/>
            <person name="Tan Y."/>
            <person name="Valentine D.L."/>
            <person name="O'Malley M.A."/>
        </authorList>
    </citation>
    <scope>NUCLEOTIDE SEQUENCE [LARGE SCALE GENOMIC DNA]</scope>
    <source>
        <strain evidence="1 2">MC-15</strain>
    </source>
</reference>
<dbReference type="Proteomes" id="UP000218164">
    <property type="component" value="Unassembled WGS sequence"/>
</dbReference>